<evidence type="ECO:0000313" key="7">
    <source>
        <dbReference type="Proteomes" id="UP000431684"/>
    </source>
</evidence>
<evidence type="ECO:0000256" key="2">
    <source>
        <dbReference type="ARBA" id="ARBA00022723"/>
    </source>
</evidence>
<gene>
    <name evidence="6" type="ORF">GJV26_26385</name>
</gene>
<dbReference type="OrthoDB" id="9811281at2"/>
<dbReference type="InterPro" id="IPR009056">
    <property type="entry name" value="Cyt_c-like_dom"/>
</dbReference>
<accession>A0A6I3XQ74</accession>
<dbReference type="AlphaFoldDB" id="A0A6I3XQ74"/>
<evidence type="ECO:0000256" key="4">
    <source>
        <dbReference type="PROSITE-ProRule" id="PRU00433"/>
    </source>
</evidence>
<dbReference type="Proteomes" id="UP000431684">
    <property type="component" value="Unassembled WGS sequence"/>
</dbReference>
<protein>
    <submittedName>
        <fullName evidence="6">C-type cytochrome</fullName>
    </submittedName>
</protein>
<evidence type="ECO:0000256" key="3">
    <source>
        <dbReference type="ARBA" id="ARBA00023004"/>
    </source>
</evidence>
<evidence type="ECO:0000313" key="6">
    <source>
        <dbReference type="EMBL" id="MUI15961.1"/>
    </source>
</evidence>
<feature type="domain" description="Cytochrome c" evidence="5">
    <location>
        <begin position="53"/>
        <end position="140"/>
    </location>
</feature>
<keyword evidence="2 4" id="KW-0479">Metal-binding</keyword>
<dbReference type="InterPro" id="IPR036909">
    <property type="entry name" value="Cyt_c-like_dom_sf"/>
</dbReference>
<evidence type="ECO:0000259" key="5">
    <source>
        <dbReference type="PROSITE" id="PS51007"/>
    </source>
</evidence>
<reference evidence="6 7" key="1">
    <citation type="submission" date="2019-11" db="EMBL/GenBank/DDBJ databases">
        <title>Draft Genome Sequences of Six Type Strains of the Genus Massilia.</title>
        <authorList>
            <person name="Miess H."/>
            <person name="Frediansyah A."/>
            <person name="Goeker M."/>
            <person name="Gross H."/>
        </authorList>
    </citation>
    <scope>NUCLEOTIDE SEQUENCE [LARGE SCALE GENOMIC DNA]</scope>
    <source>
        <strain evidence="6 7">DSM 17513</strain>
    </source>
</reference>
<keyword evidence="7" id="KW-1185">Reference proteome</keyword>
<dbReference type="Gene3D" id="1.10.760.10">
    <property type="entry name" value="Cytochrome c-like domain"/>
    <property type="match status" value="1"/>
</dbReference>
<dbReference type="GO" id="GO:0020037">
    <property type="term" value="F:heme binding"/>
    <property type="evidence" value="ECO:0007669"/>
    <property type="project" value="InterPro"/>
</dbReference>
<evidence type="ECO:0000256" key="1">
    <source>
        <dbReference type="ARBA" id="ARBA00022617"/>
    </source>
</evidence>
<dbReference type="GO" id="GO:0046872">
    <property type="term" value="F:metal ion binding"/>
    <property type="evidence" value="ECO:0007669"/>
    <property type="project" value="UniProtKB-KW"/>
</dbReference>
<name>A0A6I3XQ74_9BURK</name>
<dbReference type="Pfam" id="PF00034">
    <property type="entry name" value="Cytochrom_C"/>
    <property type="match status" value="1"/>
</dbReference>
<dbReference type="EMBL" id="WNWM01000002">
    <property type="protein sequence ID" value="MUI15961.1"/>
    <property type="molecule type" value="Genomic_DNA"/>
</dbReference>
<organism evidence="6 7">
    <name type="scientific">Pseudoduganella dura</name>
    <dbReference type="NCBI Taxonomy" id="321982"/>
    <lineage>
        <taxon>Bacteria</taxon>
        <taxon>Pseudomonadati</taxon>
        <taxon>Pseudomonadota</taxon>
        <taxon>Betaproteobacteria</taxon>
        <taxon>Burkholderiales</taxon>
        <taxon>Oxalobacteraceae</taxon>
        <taxon>Telluria group</taxon>
        <taxon>Pseudoduganella</taxon>
    </lineage>
</organism>
<proteinExistence type="predicted"/>
<dbReference type="PANTHER" id="PTHR35008:SF8">
    <property type="entry name" value="ALCOHOL DEHYDROGENASE CYTOCHROME C SUBUNIT"/>
    <property type="match status" value="1"/>
</dbReference>
<keyword evidence="1 4" id="KW-0349">Heme</keyword>
<dbReference type="RefSeq" id="WP_155711583.1">
    <property type="nucleotide sequence ID" value="NZ_BMWU01000015.1"/>
</dbReference>
<dbReference type="SUPFAM" id="SSF46626">
    <property type="entry name" value="Cytochrome c"/>
    <property type="match status" value="1"/>
</dbReference>
<sequence length="170" mass="17464">MALAGTGATALIACTPAAPVQRLGLGQTPSAGQIRGWDIDVRADGAGLPAGSGSVAQGRAIYGARCLACHGANGERGTAPRLAGGQGTLADKAPVLTVGSYWPYAPTLYDYIRRAMPQDSPQSLTVDEVYAVTAYTLHLNGIIGAEAVLDAASLAAIRMPNREGFRPVMQ</sequence>
<dbReference type="GO" id="GO:0009055">
    <property type="term" value="F:electron transfer activity"/>
    <property type="evidence" value="ECO:0007669"/>
    <property type="project" value="InterPro"/>
</dbReference>
<dbReference type="InterPro" id="IPR051459">
    <property type="entry name" value="Cytochrome_c-type_DH"/>
</dbReference>
<keyword evidence="3 4" id="KW-0408">Iron</keyword>
<comment type="caution">
    <text evidence="6">The sequence shown here is derived from an EMBL/GenBank/DDBJ whole genome shotgun (WGS) entry which is preliminary data.</text>
</comment>
<dbReference type="PROSITE" id="PS51007">
    <property type="entry name" value="CYTC"/>
    <property type="match status" value="1"/>
</dbReference>
<dbReference type="PANTHER" id="PTHR35008">
    <property type="entry name" value="BLL4482 PROTEIN-RELATED"/>
    <property type="match status" value="1"/>
</dbReference>